<comment type="similarity">
    <text evidence="2">Belongs to the mab-21 family.</text>
</comment>
<keyword evidence="3" id="KW-0547">Nucleotide-binding</keyword>
<dbReference type="Pfam" id="PF03281">
    <property type="entry name" value="Mab-21"/>
    <property type="match status" value="1"/>
</dbReference>
<reference evidence="7 8" key="1">
    <citation type="submission" date="2022-05" db="EMBL/GenBank/DDBJ databases">
        <authorList>
            <consortium name="Genoscope - CEA"/>
            <person name="William W."/>
        </authorList>
    </citation>
    <scope>NUCLEOTIDE SEQUENCE [LARGE SCALE GENOMIC DNA]</scope>
</reference>
<dbReference type="InterPro" id="IPR046903">
    <property type="entry name" value="Mab-21-like_nuc_Trfase"/>
</dbReference>
<evidence type="ECO:0000259" key="5">
    <source>
        <dbReference type="Pfam" id="PF03281"/>
    </source>
</evidence>
<evidence type="ECO:0000256" key="4">
    <source>
        <dbReference type="SAM" id="SignalP"/>
    </source>
</evidence>
<feature type="domain" description="Mab-21-like nucleotidyltransferase" evidence="5">
    <location>
        <begin position="242"/>
        <end position="307"/>
    </location>
</feature>
<sequence length="509" mass="58859">MSPSLGHVAFRLFRVVCFVSSVLAGMGTEEPSSMAVLETKLNKKIQDIHEELNIRIRKSDGLLSYLKQTIENYSLKRKFARVVIQGSVGNNLYFPEILEDGTYRVEIDMLFEQDSHNVTLPGFVGENRYPQVVVDVVADESVSSQQYVKLKVTRLPEGLRDKDQNVFLEFDDVSGEYYLKNSEYLNDLPSIKDEIKGGILGEKEIAAGVFASFQGRQPFRAFKTERKQLIIDEETINYQLLMDKVAAIKVKWPEASRAWETRERLWPPLEVCKEITRGGIHVIPKSSHKSASTTQWKYTFAIAEQRLAHLFTPIQRACYLILKQLKRKYFSQASLNEGEVIITSGISTHHLKTVMFWTSERTEPSEWQTDPGKCLSLLLQTLVDFLQAKHCPNYFVPEVNLFERLWMDERKFLFVKNDDQLRDMRIQAVLELVLQVQVHLEEYLTSELLQTVDEDHERTESNAKFAEEDFFSGFKFEMAKQLASLDSLFTDLHDLRESKQEEKAKKDEL</sequence>
<feature type="domain" description="Mab-21-like HhH/H2TH-like" evidence="6">
    <location>
        <begin position="316"/>
        <end position="415"/>
    </location>
</feature>
<keyword evidence="8" id="KW-1185">Reference proteome</keyword>
<dbReference type="Pfam" id="PF20266">
    <property type="entry name" value="Mab-21_C"/>
    <property type="match status" value="1"/>
</dbReference>
<evidence type="ECO:0000256" key="3">
    <source>
        <dbReference type="ARBA" id="ARBA00022840"/>
    </source>
</evidence>
<organism evidence="7 8">
    <name type="scientific">Porites evermanni</name>
    <dbReference type="NCBI Taxonomy" id="104178"/>
    <lineage>
        <taxon>Eukaryota</taxon>
        <taxon>Metazoa</taxon>
        <taxon>Cnidaria</taxon>
        <taxon>Anthozoa</taxon>
        <taxon>Hexacorallia</taxon>
        <taxon>Scleractinia</taxon>
        <taxon>Fungiina</taxon>
        <taxon>Poritidae</taxon>
        <taxon>Porites</taxon>
    </lineage>
</organism>
<dbReference type="PANTHER" id="PTHR10656:SF69">
    <property type="entry name" value="MAB-21-LIKE HHH_H2TH-LIKE DOMAIN-CONTAINING PROTEIN"/>
    <property type="match status" value="1"/>
</dbReference>
<dbReference type="SMART" id="SM01265">
    <property type="entry name" value="Mab-21"/>
    <property type="match status" value="1"/>
</dbReference>
<dbReference type="Proteomes" id="UP001159427">
    <property type="component" value="Unassembled WGS sequence"/>
</dbReference>
<name>A0ABN8LKE8_9CNID</name>
<evidence type="ECO:0000313" key="8">
    <source>
        <dbReference type="Proteomes" id="UP001159427"/>
    </source>
</evidence>
<keyword evidence="4" id="KW-0732">Signal</keyword>
<dbReference type="Gene3D" id="1.10.1410.40">
    <property type="match status" value="1"/>
</dbReference>
<evidence type="ECO:0000256" key="2">
    <source>
        <dbReference type="ARBA" id="ARBA00008307"/>
    </source>
</evidence>
<evidence type="ECO:0000256" key="1">
    <source>
        <dbReference type="ARBA" id="ARBA00001946"/>
    </source>
</evidence>
<dbReference type="EMBL" id="CALNXI010000033">
    <property type="protein sequence ID" value="CAH3016020.1"/>
    <property type="molecule type" value="Genomic_DNA"/>
</dbReference>
<gene>
    <name evidence="7" type="ORF">PEVE_00024657</name>
</gene>
<keyword evidence="3" id="KW-0067">ATP-binding</keyword>
<comment type="caution">
    <text evidence="7">The sequence shown here is derived from an EMBL/GenBank/DDBJ whole genome shotgun (WGS) entry which is preliminary data.</text>
</comment>
<evidence type="ECO:0000313" key="7">
    <source>
        <dbReference type="EMBL" id="CAH3016020.1"/>
    </source>
</evidence>
<dbReference type="PANTHER" id="PTHR10656">
    <property type="entry name" value="CELL FATE DETERMINING PROTEIN MAB21-RELATED"/>
    <property type="match status" value="1"/>
</dbReference>
<protein>
    <submittedName>
        <fullName evidence="7">Uncharacterized protein</fullName>
    </submittedName>
</protein>
<evidence type="ECO:0000259" key="6">
    <source>
        <dbReference type="Pfam" id="PF20266"/>
    </source>
</evidence>
<feature type="signal peptide" evidence="4">
    <location>
        <begin position="1"/>
        <end position="24"/>
    </location>
</feature>
<feature type="chain" id="PRO_5045241654" evidence="4">
    <location>
        <begin position="25"/>
        <end position="509"/>
    </location>
</feature>
<dbReference type="InterPro" id="IPR046906">
    <property type="entry name" value="Mab-21_HhH/H2TH-like"/>
</dbReference>
<accession>A0ABN8LKE8</accession>
<comment type="cofactor">
    <cofactor evidence="1">
        <name>Mg(2+)</name>
        <dbReference type="ChEBI" id="CHEBI:18420"/>
    </cofactor>
</comment>
<dbReference type="InterPro" id="IPR024810">
    <property type="entry name" value="MAB21L/cGLR"/>
</dbReference>
<proteinExistence type="inferred from homology"/>